<gene>
    <name evidence="1" type="ORF">SAMN06297280_2097</name>
</gene>
<dbReference type="AlphaFoldDB" id="A0A285IXG4"/>
<organism evidence="1 2">
    <name type="scientific">Arsukibacterium tuosuense</name>
    <dbReference type="NCBI Taxonomy" id="1323745"/>
    <lineage>
        <taxon>Bacteria</taxon>
        <taxon>Pseudomonadati</taxon>
        <taxon>Pseudomonadota</taxon>
        <taxon>Gammaproteobacteria</taxon>
        <taxon>Chromatiales</taxon>
        <taxon>Chromatiaceae</taxon>
        <taxon>Arsukibacterium</taxon>
    </lineage>
</organism>
<dbReference type="Proteomes" id="UP000219353">
    <property type="component" value="Unassembled WGS sequence"/>
</dbReference>
<proteinExistence type="predicted"/>
<keyword evidence="2" id="KW-1185">Reference proteome</keyword>
<accession>A0A285IXG4</accession>
<protein>
    <submittedName>
        <fullName evidence="1">Uncharacterized protein</fullName>
    </submittedName>
</protein>
<sequence length="149" mass="16080">MLSTLVQQQKHWTIPLMVSLALSWCLLLCGSLSSGINAGVNDPAHAMGTEHSQHAATVLSEKTPPCHSQPVLTGVDATGLTAQHDNCSGCDTQATQLDPLSLPAMVLFVSWVHVSEIWPVNEPANNWFAQAPPPRPSVPLYLRKNLLLI</sequence>
<dbReference type="EMBL" id="OBEB01000004">
    <property type="protein sequence ID" value="SNY52377.1"/>
    <property type="molecule type" value="Genomic_DNA"/>
</dbReference>
<evidence type="ECO:0000313" key="2">
    <source>
        <dbReference type="Proteomes" id="UP000219353"/>
    </source>
</evidence>
<reference evidence="2" key="1">
    <citation type="submission" date="2017-09" db="EMBL/GenBank/DDBJ databases">
        <authorList>
            <person name="Varghese N."/>
            <person name="Submissions S."/>
        </authorList>
    </citation>
    <scope>NUCLEOTIDE SEQUENCE [LARGE SCALE GENOMIC DNA]</scope>
    <source>
        <strain evidence="2">CGMCC 1.12461</strain>
    </source>
</reference>
<evidence type="ECO:0000313" key="1">
    <source>
        <dbReference type="EMBL" id="SNY52377.1"/>
    </source>
</evidence>
<dbReference type="OrthoDB" id="5769835at2"/>
<dbReference type="RefSeq" id="WP_097111350.1">
    <property type="nucleotide sequence ID" value="NZ_OBEB01000004.1"/>
</dbReference>
<name>A0A285IXG4_9GAMM</name>